<name>A0A285LGH2_9NOCA</name>
<dbReference type="OrthoDB" id="3194840at2"/>
<dbReference type="EMBL" id="OBEG01000003">
    <property type="protein sequence ID" value="SNY84069.1"/>
    <property type="molecule type" value="Genomic_DNA"/>
</dbReference>
<reference evidence="1 2" key="1">
    <citation type="submission" date="2017-09" db="EMBL/GenBank/DDBJ databases">
        <authorList>
            <person name="Ehlers B."/>
            <person name="Leendertz F.H."/>
        </authorList>
    </citation>
    <scope>NUCLEOTIDE SEQUENCE [LARGE SCALE GENOMIC DNA]</scope>
    <source>
        <strain evidence="1 2">DSM 45537</strain>
    </source>
</reference>
<proteinExistence type="predicted"/>
<dbReference type="Proteomes" id="UP000219565">
    <property type="component" value="Unassembled WGS sequence"/>
</dbReference>
<dbReference type="RefSeq" id="WP_097245832.1">
    <property type="nucleotide sequence ID" value="NZ_OBEG01000003.1"/>
</dbReference>
<dbReference type="AlphaFoldDB" id="A0A285LGH2"/>
<organism evidence="1 2">
    <name type="scientific">Nocardia amikacinitolerans</name>
    <dbReference type="NCBI Taxonomy" id="756689"/>
    <lineage>
        <taxon>Bacteria</taxon>
        <taxon>Bacillati</taxon>
        <taxon>Actinomycetota</taxon>
        <taxon>Actinomycetes</taxon>
        <taxon>Mycobacteriales</taxon>
        <taxon>Nocardiaceae</taxon>
        <taxon>Nocardia</taxon>
    </lineage>
</organism>
<keyword evidence="2" id="KW-1185">Reference proteome</keyword>
<evidence type="ECO:0000313" key="2">
    <source>
        <dbReference type="Proteomes" id="UP000219565"/>
    </source>
</evidence>
<protein>
    <submittedName>
        <fullName evidence="1">Phage protein Gp19/Gp15/Gp42</fullName>
    </submittedName>
</protein>
<evidence type="ECO:0000313" key="1">
    <source>
        <dbReference type="EMBL" id="SNY84069.1"/>
    </source>
</evidence>
<accession>A0A285LGH2</accession>
<sequence>MADFATPAQLEAFWHPLSEAEEERATVLLGYVAALIRNEWSDIDDRIASFDDDPRPADALDPTVPQFISITAVKRAMIGGTSGGDGVSSEMKVGGPYTHQTSYSNPMGNLYLTATERRQLSPGGARRRAFTVNPIAETAGTGLPYWDWERAS</sequence>
<gene>
    <name evidence="1" type="ORF">SAMN04244553_3593</name>
</gene>